<comment type="caution">
    <text evidence="5">The sequence shown here is derived from an EMBL/GenBank/DDBJ whole genome shotgun (WGS) entry which is preliminary data.</text>
</comment>
<evidence type="ECO:0000313" key="6">
    <source>
        <dbReference type="Proteomes" id="UP001434883"/>
    </source>
</evidence>
<feature type="transmembrane region" description="Helical" evidence="3">
    <location>
        <begin position="45"/>
        <end position="64"/>
    </location>
</feature>
<proteinExistence type="predicted"/>
<protein>
    <recommendedName>
        <fullName evidence="4">Atos-like C-terminal domain-containing protein</fullName>
    </recommendedName>
</protein>
<dbReference type="Pfam" id="PF13889">
    <property type="entry name" value="Chromosome_seg"/>
    <property type="match status" value="1"/>
</dbReference>
<keyword evidence="6" id="KW-1185">Reference proteome</keyword>
<reference evidence="5 6" key="1">
    <citation type="submission" date="2021-06" db="EMBL/GenBank/DDBJ databases">
        <authorList>
            <person name="Palmer J.M."/>
        </authorList>
    </citation>
    <scope>NUCLEOTIDE SEQUENCE [LARGE SCALE GENOMIC DNA]</scope>
    <source>
        <strain evidence="5 6">XC_2019</strain>
        <tissue evidence="5">Muscle</tissue>
    </source>
</reference>
<name>A0ABV0RZM4_9TELE</name>
<dbReference type="InterPro" id="IPR051506">
    <property type="entry name" value="ATOS_Transcription_Regulators"/>
</dbReference>
<comment type="subcellular location">
    <subcellularLocation>
        <location evidence="1">Nucleus</location>
    </subcellularLocation>
</comment>
<sequence length="115" mass="12627">MHICVNATATVCPKGDEGTDESHQLFSTSAPPASLSLLGNFEGCVTSFVGFFFPMLIFSCLISTRFQSSKSGKLYLHRDIRLLFSRKSMEVDSGAAYELQSFTESPIDPPFSSRC</sequence>
<gene>
    <name evidence="5" type="ORF">XENOCAPTIV_010094</name>
</gene>
<dbReference type="EMBL" id="JAHRIN010061044">
    <property type="protein sequence ID" value="MEQ2213126.1"/>
    <property type="molecule type" value="Genomic_DNA"/>
</dbReference>
<keyword evidence="3" id="KW-1133">Transmembrane helix</keyword>
<accession>A0ABV0RZM4</accession>
<evidence type="ECO:0000256" key="1">
    <source>
        <dbReference type="ARBA" id="ARBA00004123"/>
    </source>
</evidence>
<organism evidence="5 6">
    <name type="scientific">Xenoophorus captivus</name>
    <dbReference type="NCBI Taxonomy" id="1517983"/>
    <lineage>
        <taxon>Eukaryota</taxon>
        <taxon>Metazoa</taxon>
        <taxon>Chordata</taxon>
        <taxon>Craniata</taxon>
        <taxon>Vertebrata</taxon>
        <taxon>Euteleostomi</taxon>
        <taxon>Actinopterygii</taxon>
        <taxon>Neopterygii</taxon>
        <taxon>Teleostei</taxon>
        <taxon>Neoteleostei</taxon>
        <taxon>Acanthomorphata</taxon>
        <taxon>Ovalentaria</taxon>
        <taxon>Atherinomorphae</taxon>
        <taxon>Cyprinodontiformes</taxon>
        <taxon>Goodeidae</taxon>
        <taxon>Xenoophorus</taxon>
    </lineage>
</organism>
<evidence type="ECO:0000259" key="4">
    <source>
        <dbReference type="Pfam" id="PF13889"/>
    </source>
</evidence>
<feature type="domain" description="Atos-like C-terminal" evidence="4">
    <location>
        <begin position="61"/>
        <end position="114"/>
    </location>
</feature>
<dbReference type="PANTHER" id="PTHR13199">
    <property type="entry name" value="GH03947P"/>
    <property type="match status" value="1"/>
</dbReference>
<keyword evidence="2" id="KW-0539">Nucleus</keyword>
<dbReference type="InterPro" id="IPR033473">
    <property type="entry name" value="Atos-like_C"/>
</dbReference>
<keyword evidence="3" id="KW-0472">Membrane</keyword>
<evidence type="ECO:0000256" key="2">
    <source>
        <dbReference type="ARBA" id="ARBA00023242"/>
    </source>
</evidence>
<evidence type="ECO:0000313" key="5">
    <source>
        <dbReference type="EMBL" id="MEQ2213126.1"/>
    </source>
</evidence>
<evidence type="ECO:0000256" key="3">
    <source>
        <dbReference type="SAM" id="Phobius"/>
    </source>
</evidence>
<dbReference type="PANTHER" id="PTHR13199:SF13">
    <property type="entry name" value="ATOS HOMOLOG PROTEIN A"/>
    <property type="match status" value="1"/>
</dbReference>
<dbReference type="Proteomes" id="UP001434883">
    <property type="component" value="Unassembled WGS sequence"/>
</dbReference>
<keyword evidence="3" id="KW-0812">Transmembrane</keyword>